<dbReference type="InterPro" id="IPR027417">
    <property type="entry name" value="P-loop_NTPase"/>
</dbReference>
<dbReference type="Proteomes" id="UP001168613">
    <property type="component" value="Unassembled WGS sequence"/>
</dbReference>
<dbReference type="SUPFAM" id="SSF52540">
    <property type="entry name" value="P-loop containing nucleoside triphosphate hydrolases"/>
    <property type="match status" value="1"/>
</dbReference>
<keyword evidence="1" id="KW-0812">Transmembrane</keyword>
<dbReference type="Pfam" id="PF14331">
    <property type="entry name" value="IcmF-related_N"/>
    <property type="match status" value="1"/>
</dbReference>
<sequence length="1198" mass="135686">MMGRLLGVVLSRGVWIFLGLLALCYVIWVAGAALAINQWYPLETPTSRLALIAFILGVYFLRLIWRKWREGRLNAQLLRQLRQPTAPSSKDSSVDSPEALELRKRFDEAIDLLKDTRFQADQGAHRWRRRLDRQYLYQLPWYVFIGAPGSGKTTALVNAGLHFPLAEKFGKSALKGVGGTRHCDWWFTDEAVLLDTAGRYTTHESDPRGDEKEWHEFLQLLSRYRGRQPINGVILTVSVSDLLGMNDTDRAEHAAVLRQRLHELRKQLGIQFPVYVLVSKMDLLGGFSSYFQHLDREALEQVWGFSFPYDQSQQLEFDFLSNFQQEYRLLQQILEDGLATVLGQLSSEQDRAAAFMLPQQFAALRDVLGYFLAEVFASSRLDPYLPPRGVYFSSGTQVGEPLDPVGRAVGKDLHLDAAVSPSSSGPGKSFFLHDVLKRVVFQEAGLAGLNMAWERRYRHWRYASYLGIGALLVGLSSWWLLSYQQNQHYLEQVEARVPELDQLGKQTVLREGTEVLALMPYLNANWDLAAGDDFYPPERPLSYGAGLYQGNKIQAASSSKYEQVLQEQLWPQVVRLIEQRLAHAQAQDLEQQYEALRAYLMLYDAQRYDPVFLSGWVLRALQPDLPEHYTRAQYQRLSMHVKHLLSTQVRRSPYARNDELIQQARERLDQYGLAQRVYSRLLRLHTNQAAKDISLIALAGAEASSIFERVSQGPLNEGVPSLYSYQGYWNDFAKQVEGVTDQLHRDDAWILNVDQRTQQPRASVLTEVRRLYLSDYVRYWDEFLADVRVRRPQNLIDAIELSRSLSAAQSPLGRFVRRVAAETSLLREDDQQQRSIIDRAKDKVSSSTQSLEQMFGPIGLDKSQRDDTSAQRQEEVVDRHFRRYHELAQSPGAGVAPPLDSTLALLNELYTYLTAADSALRSQSPLPPGDVLSKLQAESGRMPEAVGHMLQDLSSASGQVVNQLRQAQLGEDVQAVLGAYCQRTIAGRYPFSAKGHDVAPNDFARFFGPQQMMEQFFDRELAALVDRSGTQLRFKPGIDGRQGQSSRYLRSFEQAAVIRDVFFMAGQSQPRFQLAVRVVDMDASINQMSLDIDGQTLTYAHGPSLTSTVTWPSERGSHQVQLSLMPLQGRSSMSAQGPWALHRLLDAAVALEKGPSPEITLARYDLDGRQLTLEFRSYSALSPFNLAQLRSFTCPVKG</sequence>
<comment type="caution">
    <text evidence="5">The sequence shown here is derived from an EMBL/GenBank/DDBJ whole genome shotgun (WGS) entry which is preliminary data.</text>
</comment>
<dbReference type="CDD" id="cd00882">
    <property type="entry name" value="Ras_like_GTPase"/>
    <property type="match status" value="1"/>
</dbReference>
<evidence type="ECO:0000313" key="6">
    <source>
        <dbReference type="Proteomes" id="UP001168613"/>
    </source>
</evidence>
<evidence type="ECO:0000259" key="3">
    <source>
        <dbReference type="Pfam" id="PF06761"/>
    </source>
</evidence>
<feature type="domain" description="Type VI secretion system IcmF C-terminal" evidence="2">
    <location>
        <begin position="1075"/>
        <end position="1178"/>
    </location>
</feature>
<organism evidence="5 6">
    <name type="scientific">Alcaligenes endophyticus</name>
    <dbReference type="NCBI Taxonomy" id="1929088"/>
    <lineage>
        <taxon>Bacteria</taxon>
        <taxon>Pseudomonadati</taxon>
        <taxon>Pseudomonadota</taxon>
        <taxon>Betaproteobacteria</taxon>
        <taxon>Burkholderiales</taxon>
        <taxon>Alcaligenaceae</taxon>
        <taxon>Alcaligenes</taxon>
    </lineage>
</organism>
<feature type="transmembrane region" description="Helical" evidence="1">
    <location>
        <begin position="12"/>
        <end position="36"/>
    </location>
</feature>
<dbReference type="Gene3D" id="3.40.50.300">
    <property type="entry name" value="P-loop containing nucleotide triphosphate hydrolases"/>
    <property type="match status" value="1"/>
</dbReference>
<evidence type="ECO:0000259" key="4">
    <source>
        <dbReference type="Pfam" id="PF14331"/>
    </source>
</evidence>
<evidence type="ECO:0000256" key="1">
    <source>
        <dbReference type="SAM" id="Phobius"/>
    </source>
</evidence>
<evidence type="ECO:0000259" key="2">
    <source>
        <dbReference type="Pfam" id="PF06744"/>
    </source>
</evidence>
<feature type="domain" description="IcmF-related" evidence="3">
    <location>
        <begin position="520"/>
        <end position="824"/>
    </location>
</feature>
<dbReference type="PANTHER" id="PTHR36153:SF1">
    <property type="entry name" value="TYPE VI SECRETION SYSTEM COMPONENT TSSM1"/>
    <property type="match status" value="1"/>
</dbReference>
<gene>
    <name evidence="5" type="primary">tssM</name>
    <name evidence="5" type="ORF">LMS43_11280</name>
</gene>
<dbReference type="NCBIfam" id="TIGR03348">
    <property type="entry name" value="VI_IcmF"/>
    <property type="match status" value="1"/>
</dbReference>
<dbReference type="RefSeq" id="WP_266123120.1">
    <property type="nucleotide sequence ID" value="NZ_JAJHNU010000003.1"/>
</dbReference>
<protein>
    <submittedName>
        <fullName evidence="5">Type VI secretion system membrane subunit TssM</fullName>
    </submittedName>
</protein>
<dbReference type="Pfam" id="PF06761">
    <property type="entry name" value="IcmF-related"/>
    <property type="match status" value="1"/>
</dbReference>
<accession>A0ABT8EKP8</accession>
<dbReference type="PANTHER" id="PTHR36153">
    <property type="entry name" value="INNER MEMBRANE PROTEIN-RELATED"/>
    <property type="match status" value="1"/>
</dbReference>
<dbReference type="InterPro" id="IPR010623">
    <property type="entry name" value="IcmF_C"/>
</dbReference>
<feature type="domain" description="Type VI secretion system component TssM1 N-terminal" evidence="4">
    <location>
        <begin position="209"/>
        <end position="467"/>
    </location>
</feature>
<keyword evidence="6" id="KW-1185">Reference proteome</keyword>
<dbReference type="EMBL" id="JAJHNU010000003">
    <property type="protein sequence ID" value="MDN4121872.1"/>
    <property type="molecule type" value="Genomic_DNA"/>
</dbReference>
<proteinExistence type="predicted"/>
<dbReference type="InterPro" id="IPR017731">
    <property type="entry name" value="TssM1-like"/>
</dbReference>
<feature type="transmembrane region" description="Helical" evidence="1">
    <location>
        <begin position="48"/>
        <end position="65"/>
    </location>
</feature>
<keyword evidence="1" id="KW-0472">Membrane</keyword>
<name>A0ABT8EKP8_9BURK</name>
<dbReference type="InterPro" id="IPR053156">
    <property type="entry name" value="T6SS_TssM-like"/>
</dbReference>
<feature type="transmembrane region" description="Helical" evidence="1">
    <location>
        <begin position="462"/>
        <end position="481"/>
    </location>
</feature>
<dbReference type="InterPro" id="IPR009612">
    <property type="entry name" value="IcmF-rel"/>
</dbReference>
<dbReference type="Pfam" id="PF06744">
    <property type="entry name" value="IcmF_C"/>
    <property type="match status" value="1"/>
</dbReference>
<keyword evidence="1" id="KW-1133">Transmembrane helix</keyword>
<evidence type="ECO:0000313" key="5">
    <source>
        <dbReference type="EMBL" id="MDN4121872.1"/>
    </source>
</evidence>
<dbReference type="InterPro" id="IPR025743">
    <property type="entry name" value="TssM1_N"/>
</dbReference>
<reference evidence="5" key="1">
    <citation type="submission" date="2021-11" db="EMBL/GenBank/DDBJ databases">
        <title>Draft genome sequence of Alcaligenes endophyticus type strain CCUG 75668T.</title>
        <authorList>
            <person name="Salva-Serra F."/>
            <person name="Duran R.E."/>
            <person name="Seeger M."/>
            <person name="Moore E.R.B."/>
            <person name="Jaen-Luchoro D."/>
        </authorList>
    </citation>
    <scope>NUCLEOTIDE SEQUENCE</scope>
    <source>
        <strain evidence="5">CCUG 75668</strain>
    </source>
</reference>